<feature type="non-terminal residue" evidence="1">
    <location>
        <position position="77"/>
    </location>
</feature>
<evidence type="ECO:0000313" key="1">
    <source>
        <dbReference type="EMBL" id="OTP10951.1"/>
    </source>
</evidence>
<organism evidence="1 2">
    <name type="scientific">Candidatus Enterococcus wittei</name>
    <dbReference type="NCBI Taxonomy" id="1987383"/>
    <lineage>
        <taxon>Bacteria</taxon>
        <taxon>Bacillati</taxon>
        <taxon>Bacillota</taxon>
        <taxon>Bacilli</taxon>
        <taxon>Lactobacillales</taxon>
        <taxon>Enterococcaceae</taxon>
        <taxon>Enterococcus</taxon>
    </lineage>
</organism>
<dbReference type="STRING" id="1987383.A5844_001085"/>
<evidence type="ECO:0000313" key="2">
    <source>
        <dbReference type="Proteomes" id="UP000194933"/>
    </source>
</evidence>
<dbReference type="AlphaFoldDB" id="A0A242JZW8"/>
<comment type="caution">
    <text evidence="1">The sequence shown here is derived from an EMBL/GenBank/DDBJ whole genome shotgun (WGS) entry which is preliminary data.</text>
</comment>
<sequence>MNPGFEGSPQRPMNQKLKQILIFGEGEAKEQLAEKLDNLVYREEFLPYDPKVYVETIFNALTSLDFSDHAVGNADFF</sequence>
<dbReference type="EMBL" id="NGMO01000002">
    <property type="protein sequence ID" value="OTP10951.1"/>
    <property type="molecule type" value="Genomic_DNA"/>
</dbReference>
<accession>A0A242JZW8</accession>
<keyword evidence="2" id="KW-1185">Reference proteome</keyword>
<proteinExistence type="predicted"/>
<reference evidence="1 2" key="1">
    <citation type="submission" date="2017-05" db="EMBL/GenBank/DDBJ databases">
        <title>The Genome Sequence of Enterococcus sp. 10A9_DIV0425.</title>
        <authorList>
            <consortium name="The Broad Institute Genomics Platform"/>
            <consortium name="The Broad Institute Genomic Center for Infectious Diseases"/>
            <person name="Earl A."/>
            <person name="Manson A."/>
            <person name="Schwartman J."/>
            <person name="Gilmore M."/>
            <person name="Abouelleil A."/>
            <person name="Cao P."/>
            <person name="Chapman S."/>
            <person name="Cusick C."/>
            <person name="Shea T."/>
            <person name="Young S."/>
            <person name="Neafsey D."/>
            <person name="Nusbaum C."/>
            <person name="Birren B."/>
        </authorList>
    </citation>
    <scope>NUCLEOTIDE SEQUENCE [LARGE SCALE GENOMIC DNA]</scope>
    <source>
        <strain evidence="1 2">10A9_DIV0425</strain>
    </source>
</reference>
<gene>
    <name evidence="1" type="ORF">A5844_001085</name>
</gene>
<dbReference type="Proteomes" id="UP000194933">
    <property type="component" value="Unassembled WGS sequence"/>
</dbReference>
<protein>
    <submittedName>
        <fullName evidence="1">Uncharacterized protein</fullName>
    </submittedName>
</protein>
<name>A0A242JZW8_9ENTE</name>